<dbReference type="AlphaFoldDB" id="A0AAN2WEL5"/>
<dbReference type="EMBL" id="AAAREG010000004">
    <property type="protein sequence ID" value="EAE2354119.1"/>
    <property type="molecule type" value="Genomic_DNA"/>
</dbReference>
<organism evidence="1 2">
    <name type="scientific">Listeria monocytogenes</name>
    <dbReference type="NCBI Taxonomy" id="1639"/>
    <lineage>
        <taxon>Bacteria</taxon>
        <taxon>Bacillati</taxon>
        <taxon>Bacillota</taxon>
        <taxon>Bacilli</taxon>
        <taxon>Bacillales</taxon>
        <taxon>Listeriaceae</taxon>
        <taxon>Listeria</taxon>
    </lineage>
</organism>
<sequence>MRQLREDEWVRLWTKNKRKQLKIIAKGDQVLYDRLFSLEKIATQQKYERLKEKQITTTPFILKFLLQLEKYNLTLDQLKCILDHQKEKEGRENN</sequence>
<accession>A0AAN2WEL5</accession>
<name>A0AAN2WEL5_LISMN</name>
<evidence type="ECO:0000313" key="2">
    <source>
        <dbReference type="Proteomes" id="UP000336166"/>
    </source>
</evidence>
<evidence type="ECO:0000313" key="1">
    <source>
        <dbReference type="EMBL" id="EAE2354119.1"/>
    </source>
</evidence>
<proteinExistence type="predicted"/>
<reference evidence="1 2" key="1">
    <citation type="submission" date="2018-06" db="EMBL/GenBank/DDBJ databases">
        <authorList>
            <consortium name="PulseNet: The National Subtyping Network for Foodborne Disease Surveillance"/>
            <person name="Tarr C.L."/>
            <person name="Trees E."/>
            <person name="Katz L.S."/>
            <person name="Carleton-Romer H.A."/>
            <person name="Stroika S."/>
            <person name="Kucerova Z."/>
            <person name="Roache K.F."/>
            <person name="Sabol A.L."/>
            <person name="Besser J."/>
            <person name="Gerner-Smidt P."/>
        </authorList>
    </citation>
    <scope>NUCLEOTIDE SEQUENCE [LARGE SCALE GENOMIC DNA]</scope>
    <source>
        <strain evidence="1 2">PNUSAL000134</strain>
    </source>
</reference>
<gene>
    <name evidence="1" type="ORF">Y261_07165</name>
</gene>
<comment type="caution">
    <text evidence="1">The sequence shown here is derived from an EMBL/GenBank/DDBJ whole genome shotgun (WGS) entry which is preliminary data.</text>
</comment>
<protein>
    <submittedName>
        <fullName evidence="1">Uncharacterized protein</fullName>
    </submittedName>
</protein>
<dbReference type="Proteomes" id="UP000336166">
    <property type="component" value="Unassembled WGS sequence"/>
</dbReference>